<keyword evidence="1" id="KW-1133">Transmembrane helix</keyword>
<name>A0AAX1UE68_CERSP</name>
<evidence type="ECO:0000313" key="2">
    <source>
        <dbReference type="EMBL" id="RHZ90376.1"/>
    </source>
</evidence>
<reference evidence="2 3" key="1">
    <citation type="submission" date="2018-08" db="EMBL/GenBank/DDBJ databases">
        <title>Draft genome sequence of Rhodobacter sphaeroides FY.</title>
        <authorList>
            <person name="Rayyan A."/>
            <person name="Meyer T.E."/>
            <person name="Kyndt J.A."/>
        </authorList>
    </citation>
    <scope>NUCLEOTIDE SEQUENCE [LARGE SCALE GENOMIC DNA]</scope>
    <source>
        <strain evidence="2 3">FY</strain>
    </source>
</reference>
<comment type="caution">
    <text evidence="2">The sequence shown here is derived from an EMBL/GenBank/DDBJ whole genome shotgun (WGS) entry which is preliminary data.</text>
</comment>
<dbReference type="Proteomes" id="UP000266305">
    <property type="component" value="Unassembled WGS sequence"/>
</dbReference>
<dbReference type="Pfam" id="PF12365">
    <property type="entry name" value="DUF3649"/>
    <property type="match status" value="1"/>
</dbReference>
<dbReference type="InterPro" id="IPR022109">
    <property type="entry name" value="DUF3649"/>
</dbReference>
<feature type="transmembrane region" description="Helical" evidence="1">
    <location>
        <begin position="74"/>
        <end position="93"/>
    </location>
</feature>
<dbReference type="AlphaFoldDB" id="A0AAX1UE68"/>
<keyword evidence="1" id="KW-0472">Membrane</keyword>
<dbReference type="EMBL" id="QWGP01000070">
    <property type="protein sequence ID" value="RHZ90376.1"/>
    <property type="molecule type" value="Genomic_DNA"/>
</dbReference>
<feature type="transmembrane region" description="Helical" evidence="1">
    <location>
        <begin position="46"/>
        <end position="67"/>
    </location>
</feature>
<keyword evidence="1" id="KW-0812">Transmembrane</keyword>
<evidence type="ECO:0000313" key="3">
    <source>
        <dbReference type="Proteomes" id="UP000266305"/>
    </source>
</evidence>
<accession>A0AAX1UE68</accession>
<protein>
    <submittedName>
        <fullName evidence="2">DUF3649 domain-containing protein</fullName>
    </submittedName>
</protein>
<proteinExistence type="predicted"/>
<organism evidence="2 3">
    <name type="scientific">Cereibacter sphaeroides</name>
    <name type="common">Rhodobacter sphaeroides</name>
    <dbReference type="NCBI Taxonomy" id="1063"/>
    <lineage>
        <taxon>Bacteria</taxon>
        <taxon>Pseudomonadati</taxon>
        <taxon>Pseudomonadota</taxon>
        <taxon>Alphaproteobacteria</taxon>
        <taxon>Rhodobacterales</taxon>
        <taxon>Paracoccaceae</taxon>
        <taxon>Cereibacter</taxon>
    </lineage>
</organism>
<sequence length="98" mass="9918">MNLPSDLPARLSVASRIGAAALGGYALASAAASALALSLPGPRHEAALWGMLLSFLFYALAVIWVMHARSATRAWIGMALPTAALGLTCWLLGAGGGA</sequence>
<gene>
    <name evidence="2" type="ORF">D1114_23535</name>
</gene>
<evidence type="ECO:0000256" key="1">
    <source>
        <dbReference type="SAM" id="Phobius"/>
    </source>
</evidence>
<dbReference type="RefSeq" id="WP_119001664.1">
    <property type="nucleotide sequence ID" value="NZ_QWGP01000070.1"/>
</dbReference>